<dbReference type="Proteomes" id="UP000530928">
    <property type="component" value="Unassembled WGS sequence"/>
</dbReference>
<dbReference type="EMBL" id="JACDUR010000006">
    <property type="protein sequence ID" value="MBA2894861.1"/>
    <property type="molecule type" value="Genomic_DNA"/>
</dbReference>
<evidence type="ECO:0000313" key="6">
    <source>
        <dbReference type="Proteomes" id="UP000530928"/>
    </source>
</evidence>
<dbReference type="GO" id="GO:0032259">
    <property type="term" value="P:methylation"/>
    <property type="evidence" value="ECO:0007669"/>
    <property type="project" value="UniProtKB-KW"/>
</dbReference>
<dbReference type="AlphaFoldDB" id="A0A7W0CPA4"/>
<reference evidence="5 6" key="1">
    <citation type="submission" date="2020-07" db="EMBL/GenBank/DDBJ databases">
        <title>Genomic Encyclopedia of Type Strains, Phase IV (KMG-IV): sequencing the most valuable type-strain genomes for metagenomic binning, comparative biology and taxonomic classification.</title>
        <authorList>
            <person name="Goeker M."/>
        </authorList>
    </citation>
    <scope>NUCLEOTIDE SEQUENCE [LARGE SCALE GENOMIC DNA]</scope>
    <source>
        <strain evidence="5 6">DSM 45533</strain>
    </source>
</reference>
<dbReference type="Pfam" id="PF13649">
    <property type="entry name" value="Methyltransf_25"/>
    <property type="match status" value="1"/>
</dbReference>
<dbReference type="RefSeq" id="WP_220134161.1">
    <property type="nucleotide sequence ID" value="NZ_BAABAM010000004.1"/>
</dbReference>
<accession>A0A7W0CPA4</accession>
<keyword evidence="1 5" id="KW-0489">Methyltransferase</keyword>
<dbReference type="SUPFAM" id="SSF53335">
    <property type="entry name" value="S-adenosyl-L-methionine-dependent methyltransferases"/>
    <property type="match status" value="1"/>
</dbReference>
<evidence type="ECO:0000256" key="3">
    <source>
        <dbReference type="ARBA" id="ARBA00022691"/>
    </source>
</evidence>
<dbReference type="PANTHER" id="PTHR43464:SF19">
    <property type="entry name" value="UBIQUINONE BIOSYNTHESIS O-METHYLTRANSFERASE, MITOCHONDRIAL"/>
    <property type="match status" value="1"/>
</dbReference>
<gene>
    <name evidence="5" type="ORF">HNR30_006233</name>
</gene>
<evidence type="ECO:0000313" key="5">
    <source>
        <dbReference type="EMBL" id="MBA2894861.1"/>
    </source>
</evidence>
<dbReference type="PANTHER" id="PTHR43464">
    <property type="entry name" value="METHYLTRANSFERASE"/>
    <property type="match status" value="1"/>
</dbReference>
<name>A0A7W0CPA4_9ACTN</name>
<keyword evidence="2 5" id="KW-0808">Transferase</keyword>
<dbReference type="CDD" id="cd02440">
    <property type="entry name" value="AdoMet_MTases"/>
    <property type="match status" value="1"/>
</dbReference>
<comment type="caution">
    <text evidence="5">The sequence shown here is derived from an EMBL/GenBank/DDBJ whole genome shotgun (WGS) entry which is preliminary data.</text>
</comment>
<evidence type="ECO:0000256" key="1">
    <source>
        <dbReference type="ARBA" id="ARBA00022603"/>
    </source>
</evidence>
<protein>
    <submittedName>
        <fullName evidence="5">SAM-dependent methyltransferase</fullName>
    </submittedName>
</protein>
<dbReference type="InterPro" id="IPR029063">
    <property type="entry name" value="SAM-dependent_MTases_sf"/>
</dbReference>
<dbReference type="GO" id="GO:0008168">
    <property type="term" value="F:methyltransferase activity"/>
    <property type="evidence" value="ECO:0007669"/>
    <property type="project" value="UniProtKB-KW"/>
</dbReference>
<dbReference type="InterPro" id="IPR041698">
    <property type="entry name" value="Methyltransf_25"/>
</dbReference>
<evidence type="ECO:0000259" key="4">
    <source>
        <dbReference type="Pfam" id="PF13649"/>
    </source>
</evidence>
<sequence>MGDTVGFVMGEGREAGAVGFAAGEERWIGKLGRLRDVVRQELVARQLAVHLPRSPVRVLDVGCGQGTQALRAARAGHEVTAFDSSRKLLDLLEAAVEPGMRVTTVHGDAADLPELVEARGFDVVLCHGVLMYFDDPDPLIRAMAGALKPGGLLSLLVRNGDALAMRPGLLHDWGTARRGFSGEGYLNRLGVTARADRREELTGRLAVRDLRVGAWYGVRVFTDVTDTAELPEDFDELLACEELAGRTDPYRSVAALTHLLATLEI</sequence>
<proteinExistence type="predicted"/>
<evidence type="ECO:0000256" key="2">
    <source>
        <dbReference type="ARBA" id="ARBA00022679"/>
    </source>
</evidence>
<organism evidence="5 6">
    <name type="scientific">Nonomuraea soli</name>
    <dbReference type="NCBI Taxonomy" id="1032476"/>
    <lineage>
        <taxon>Bacteria</taxon>
        <taxon>Bacillati</taxon>
        <taxon>Actinomycetota</taxon>
        <taxon>Actinomycetes</taxon>
        <taxon>Streptosporangiales</taxon>
        <taxon>Streptosporangiaceae</taxon>
        <taxon>Nonomuraea</taxon>
    </lineage>
</organism>
<keyword evidence="3" id="KW-0949">S-adenosyl-L-methionine</keyword>
<keyword evidence="6" id="KW-1185">Reference proteome</keyword>
<feature type="domain" description="Methyltransferase" evidence="4">
    <location>
        <begin position="58"/>
        <end position="151"/>
    </location>
</feature>
<dbReference type="Gene3D" id="3.40.50.150">
    <property type="entry name" value="Vaccinia Virus protein VP39"/>
    <property type="match status" value="1"/>
</dbReference>